<protein>
    <submittedName>
        <fullName evidence="3">PTS sugar transporter subunit IIA</fullName>
    </submittedName>
</protein>
<reference evidence="3" key="2">
    <citation type="submission" date="2019-09" db="UniProtKB">
        <authorList>
            <consortium name="WormBaseParasite"/>
        </authorList>
    </citation>
    <scope>IDENTIFICATION</scope>
</reference>
<evidence type="ECO:0000313" key="2">
    <source>
        <dbReference type="Proteomes" id="UP000050761"/>
    </source>
</evidence>
<keyword evidence="2" id="KW-1185">Reference proteome</keyword>
<reference evidence="1 2" key="1">
    <citation type="submission" date="2018-11" db="EMBL/GenBank/DDBJ databases">
        <authorList>
            <consortium name="Pathogen Informatics"/>
        </authorList>
    </citation>
    <scope>NUCLEOTIDE SEQUENCE [LARGE SCALE GENOMIC DNA]</scope>
</reference>
<dbReference type="AlphaFoldDB" id="A0A183G7D0"/>
<proteinExistence type="predicted"/>
<accession>A0A183G7D0</accession>
<dbReference type="Proteomes" id="UP000050761">
    <property type="component" value="Unassembled WGS sequence"/>
</dbReference>
<accession>A0A3P8BUI1</accession>
<dbReference type="OrthoDB" id="5962536at2759"/>
<gene>
    <name evidence="1" type="ORF">HPBE_LOCUS17680</name>
</gene>
<name>A0A183G7D0_HELPZ</name>
<dbReference type="EMBL" id="UZAH01030177">
    <property type="protein sequence ID" value="VDP09584.1"/>
    <property type="molecule type" value="Genomic_DNA"/>
</dbReference>
<organism evidence="2 3">
    <name type="scientific">Heligmosomoides polygyrus</name>
    <name type="common">Parasitic roundworm</name>
    <dbReference type="NCBI Taxonomy" id="6339"/>
    <lineage>
        <taxon>Eukaryota</taxon>
        <taxon>Metazoa</taxon>
        <taxon>Ecdysozoa</taxon>
        <taxon>Nematoda</taxon>
        <taxon>Chromadorea</taxon>
        <taxon>Rhabditida</taxon>
        <taxon>Rhabditina</taxon>
        <taxon>Rhabditomorpha</taxon>
        <taxon>Strongyloidea</taxon>
        <taxon>Heligmosomidae</taxon>
        <taxon>Heligmosomoides</taxon>
    </lineage>
</organism>
<evidence type="ECO:0000313" key="3">
    <source>
        <dbReference type="WBParaSite" id="HPBE_0001768101-mRNA-1"/>
    </source>
</evidence>
<dbReference type="WBParaSite" id="HPBE_0001768101-mRNA-1">
    <property type="protein sequence ID" value="HPBE_0001768101-mRNA-1"/>
    <property type="gene ID" value="HPBE_0001768101"/>
</dbReference>
<evidence type="ECO:0000313" key="1">
    <source>
        <dbReference type="EMBL" id="VDP09584.1"/>
    </source>
</evidence>
<sequence length="73" mass="8035">MTCPPNLSASECNYKGFICFLKALKVEAVNSDSLRNSIRLLRHKGIVSDDSQLLQSGQAEAMQAELLRLLAVQ</sequence>